<gene>
    <name evidence="1" type="ORF">D6D19_04328</name>
</gene>
<reference evidence="1 2" key="1">
    <citation type="submission" date="2018-10" db="EMBL/GenBank/DDBJ databases">
        <title>Fifty Aureobasidium pullulans genomes reveal a recombining polyextremotolerant generalist.</title>
        <authorList>
            <person name="Gostincar C."/>
            <person name="Turk M."/>
            <person name="Zajc J."/>
            <person name="Gunde-Cimerman N."/>
        </authorList>
    </citation>
    <scope>NUCLEOTIDE SEQUENCE [LARGE SCALE GENOMIC DNA]</scope>
    <source>
        <strain evidence="1 2">EXF-10659</strain>
    </source>
</reference>
<accession>A0A4S9A7G9</accession>
<proteinExistence type="predicted"/>
<name>A0A4S9A7G9_AURPU</name>
<evidence type="ECO:0000313" key="2">
    <source>
        <dbReference type="Proteomes" id="UP000308802"/>
    </source>
</evidence>
<comment type="caution">
    <text evidence="1">The sequence shown here is derived from an EMBL/GenBank/DDBJ whole genome shotgun (WGS) entry which is preliminary data.</text>
</comment>
<organism evidence="1 2">
    <name type="scientific">Aureobasidium pullulans</name>
    <name type="common">Black yeast</name>
    <name type="synonym">Pullularia pullulans</name>
    <dbReference type="NCBI Taxonomy" id="5580"/>
    <lineage>
        <taxon>Eukaryota</taxon>
        <taxon>Fungi</taxon>
        <taxon>Dikarya</taxon>
        <taxon>Ascomycota</taxon>
        <taxon>Pezizomycotina</taxon>
        <taxon>Dothideomycetes</taxon>
        <taxon>Dothideomycetidae</taxon>
        <taxon>Dothideales</taxon>
        <taxon>Saccotheciaceae</taxon>
        <taxon>Aureobasidium</taxon>
    </lineage>
</organism>
<sequence>MATGFRSLPLEVRNMIYDHALEDDYDISTKGVQAILKVCPEITREIYSYRRIYTTIIVTEFPQRMDPFQINRIFGKAKRFNMVEGRKGLVVRCKAMPLPVAISGNENG</sequence>
<dbReference type="EMBL" id="QZAO01000108">
    <property type="protein sequence ID" value="THW75048.1"/>
    <property type="molecule type" value="Genomic_DNA"/>
</dbReference>
<dbReference type="Proteomes" id="UP000308802">
    <property type="component" value="Unassembled WGS sequence"/>
</dbReference>
<protein>
    <submittedName>
        <fullName evidence="1">Uncharacterized protein</fullName>
    </submittedName>
</protein>
<dbReference type="AlphaFoldDB" id="A0A4S9A7G9"/>
<evidence type="ECO:0000313" key="1">
    <source>
        <dbReference type="EMBL" id="THW75048.1"/>
    </source>
</evidence>